<dbReference type="RefSeq" id="WP_204734157.1">
    <property type="nucleotide sequence ID" value="NZ_JAVDWE010000008.1"/>
</dbReference>
<accession>A0ABU1VD23</accession>
<comment type="caution">
    <text evidence="6">The sequence shown here is derived from an EMBL/GenBank/DDBJ whole genome shotgun (WGS) entry which is preliminary data.</text>
</comment>
<organism evidence="6 7">
    <name type="scientific">Hydrogenophaga laconesensis</name>
    <dbReference type="NCBI Taxonomy" id="1805971"/>
    <lineage>
        <taxon>Bacteria</taxon>
        <taxon>Pseudomonadati</taxon>
        <taxon>Pseudomonadota</taxon>
        <taxon>Betaproteobacteria</taxon>
        <taxon>Burkholderiales</taxon>
        <taxon>Comamonadaceae</taxon>
        <taxon>Hydrogenophaga</taxon>
    </lineage>
</organism>
<sequence length="267" mass="27613">MADSLTHHAEAVWQAVVPSLPGFTVEVLPSIDSTSSELMRRARSGMLEPVLLTAEAQTAGRGRLGKGWHSRPGQSLTFSIALPLAPSSWSGLSLAVGVSLAHSLHPDVRLKWPNDLWLQQRKLGGILVETASTGEATQGLRMVVIGVGINIARPETAAVTALAPAGATVAAMAPAGLAEVLVGVTPGEALERVVPTLVQDVLAFASQGFPTFAQRFARLDALQGLSVRLSDGTQGTACGVTEEGALQVLTAGGMQSVTSAEVSVRPC</sequence>
<proteinExistence type="predicted"/>
<dbReference type="InterPro" id="IPR004408">
    <property type="entry name" value="Biotin_CoA_COase_ligase"/>
</dbReference>
<dbReference type="EMBL" id="JAVDWE010000008">
    <property type="protein sequence ID" value="MDR7095213.1"/>
    <property type="molecule type" value="Genomic_DNA"/>
</dbReference>
<evidence type="ECO:0000256" key="4">
    <source>
        <dbReference type="ARBA" id="ARBA00047846"/>
    </source>
</evidence>
<keyword evidence="2" id="KW-0092">Biotin</keyword>
<reference evidence="6 7" key="1">
    <citation type="submission" date="2023-07" db="EMBL/GenBank/DDBJ databases">
        <title>Sorghum-associated microbial communities from plants grown in Nebraska, USA.</title>
        <authorList>
            <person name="Schachtman D."/>
        </authorList>
    </citation>
    <scope>NUCLEOTIDE SEQUENCE [LARGE SCALE GENOMIC DNA]</scope>
    <source>
        <strain evidence="6 7">BE240</strain>
    </source>
</reference>
<dbReference type="GO" id="GO:0004077">
    <property type="term" value="F:biotin--[biotin carboxyl-carrier protein] ligase activity"/>
    <property type="evidence" value="ECO:0007669"/>
    <property type="project" value="UniProtKB-EC"/>
</dbReference>
<dbReference type="Gene3D" id="3.30.930.10">
    <property type="entry name" value="Bira Bifunctional Protein, Domain 2"/>
    <property type="match status" value="1"/>
</dbReference>
<protein>
    <recommendedName>
        <fullName evidence="3">biotin--[biotin carboxyl-carrier protein] ligase</fullName>
        <ecNumber evidence="3">6.3.4.15</ecNumber>
    </recommendedName>
</protein>
<feature type="domain" description="BPL/LPL catalytic" evidence="5">
    <location>
        <begin position="6"/>
        <end position="205"/>
    </location>
</feature>
<dbReference type="PROSITE" id="PS51733">
    <property type="entry name" value="BPL_LPL_CATALYTIC"/>
    <property type="match status" value="1"/>
</dbReference>
<evidence type="ECO:0000256" key="3">
    <source>
        <dbReference type="ARBA" id="ARBA00024227"/>
    </source>
</evidence>
<dbReference type="NCBIfam" id="TIGR00121">
    <property type="entry name" value="birA_ligase"/>
    <property type="match status" value="1"/>
</dbReference>
<evidence type="ECO:0000256" key="2">
    <source>
        <dbReference type="ARBA" id="ARBA00023267"/>
    </source>
</evidence>
<evidence type="ECO:0000256" key="1">
    <source>
        <dbReference type="ARBA" id="ARBA00022598"/>
    </source>
</evidence>
<dbReference type="PANTHER" id="PTHR12835:SF5">
    <property type="entry name" value="BIOTIN--PROTEIN LIGASE"/>
    <property type="match status" value="1"/>
</dbReference>
<dbReference type="InterPro" id="IPR003142">
    <property type="entry name" value="BPL_C"/>
</dbReference>
<dbReference type="CDD" id="cd16442">
    <property type="entry name" value="BPL"/>
    <property type="match status" value="1"/>
</dbReference>
<dbReference type="Proteomes" id="UP001265550">
    <property type="component" value="Unassembled WGS sequence"/>
</dbReference>
<dbReference type="Pfam" id="PF03099">
    <property type="entry name" value="BPL_LplA_LipB"/>
    <property type="match status" value="1"/>
</dbReference>
<dbReference type="PANTHER" id="PTHR12835">
    <property type="entry name" value="BIOTIN PROTEIN LIGASE"/>
    <property type="match status" value="1"/>
</dbReference>
<keyword evidence="1 6" id="KW-0436">Ligase</keyword>
<dbReference type="SUPFAM" id="SSF55681">
    <property type="entry name" value="Class II aaRS and biotin synthetases"/>
    <property type="match status" value="1"/>
</dbReference>
<keyword evidence="7" id="KW-1185">Reference proteome</keyword>
<dbReference type="InterPro" id="IPR004143">
    <property type="entry name" value="BPL_LPL_catalytic"/>
</dbReference>
<dbReference type="EC" id="6.3.4.15" evidence="3"/>
<dbReference type="Gene3D" id="2.30.30.100">
    <property type="match status" value="1"/>
</dbReference>
<gene>
    <name evidence="6" type="ORF">J2X09_002961</name>
</gene>
<evidence type="ECO:0000313" key="6">
    <source>
        <dbReference type="EMBL" id="MDR7095213.1"/>
    </source>
</evidence>
<name>A0ABU1VD23_9BURK</name>
<dbReference type="Pfam" id="PF02237">
    <property type="entry name" value="BPL_C"/>
    <property type="match status" value="1"/>
</dbReference>
<comment type="catalytic activity">
    <reaction evidence="4">
        <text>biotin + L-lysyl-[protein] + ATP = N(6)-biotinyl-L-lysyl-[protein] + AMP + diphosphate + H(+)</text>
        <dbReference type="Rhea" id="RHEA:11756"/>
        <dbReference type="Rhea" id="RHEA-COMP:9752"/>
        <dbReference type="Rhea" id="RHEA-COMP:10505"/>
        <dbReference type="ChEBI" id="CHEBI:15378"/>
        <dbReference type="ChEBI" id="CHEBI:29969"/>
        <dbReference type="ChEBI" id="CHEBI:30616"/>
        <dbReference type="ChEBI" id="CHEBI:33019"/>
        <dbReference type="ChEBI" id="CHEBI:57586"/>
        <dbReference type="ChEBI" id="CHEBI:83144"/>
        <dbReference type="ChEBI" id="CHEBI:456215"/>
        <dbReference type="EC" id="6.3.4.15"/>
    </reaction>
</comment>
<dbReference type="InterPro" id="IPR045864">
    <property type="entry name" value="aa-tRNA-synth_II/BPL/LPL"/>
</dbReference>
<evidence type="ECO:0000259" key="5">
    <source>
        <dbReference type="PROSITE" id="PS51733"/>
    </source>
</evidence>
<evidence type="ECO:0000313" key="7">
    <source>
        <dbReference type="Proteomes" id="UP001265550"/>
    </source>
</evidence>